<keyword evidence="3" id="KW-1185">Reference proteome</keyword>
<proteinExistence type="predicted"/>
<name>A0A4Y8Q6Q3_9BACL</name>
<dbReference type="Gene3D" id="3.40.50.170">
    <property type="entry name" value="Formyl transferase, N-terminal domain"/>
    <property type="match status" value="1"/>
</dbReference>
<dbReference type="PANTHER" id="PTHR11138">
    <property type="entry name" value="METHIONYL-TRNA FORMYLTRANSFERASE"/>
    <property type="match status" value="1"/>
</dbReference>
<dbReference type="SUPFAM" id="SSF53328">
    <property type="entry name" value="Formyltransferase"/>
    <property type="match status" value="1"/>
</dbReference>
<dbReference type="PANTHER" id="PTHR11138:SF5">
    <property type="entry name" value="METHIONYL-TRNA FORMYLTRANSFERASE, MITOCHONDRIAL"/>
    <property type="match status" value="1"/>
</dbReference>
<dbReference type="InterPro" id="IPR002376">
    <property type="entry name" value="Formyl_transf_N"/>
</dbReference>
<dbReference type="InterPro" id="IPR036477">
    <property type="entry name" value="Formyl_transf_N_sf"/>
</dbReference>
<dbReference type="Pfam" id="PF00551">
    <property type="entry name" value="Formyl_trans_N"/>
    <property type="match status" value="1"/>
</dbReference>
<dbReference type="GO" id="GO:0004479">
    <property type="term" value="F:methionyl-tRNA formyltransferase activity"/>
    <property type="evidence" value="ECO:0007669"/>
    <property type="project" value="TreeGrafter"/>
</dbReference>
<dbReference type="GO" id="GO:0005829">
    <property type="term" value="C:cytosol"/>
    <property type="evidence" value="ECO:0007669"/>
    <property type="project" value="TreeGrafter"/>
</dbReference>
<dbReference type="EMBL" id="MYFO01000008">
    <property type="protein sequence ID" value="TFE88948.1"/>
    <property type="molecule type" value="Genomic_DNA"/>
</dbReference>
<dbReference type="RefSeq" id="WP_134751747.1">
    <property type="nucleotide sequence ID" value="NZ_MYFO02000011.1"/>
</dbReference>
<evidence type="ECO:0000259" key="1">
    <source>
        <dbReference type="Pfam" id="PF00551"/>
    </source>
</evidence>
<feature type="domain" description="Formyl transferase N-terminal" evidence="1">
    <location>
        <begin position="40"/>
        <end position="135"/>
    </location>
</feature>
<accession>A0A4Y8Q6Q3</accession>
<evidence type="ECO:0000313" key="3">
    <source>
        <dbReference type="Proteomes" id="UP000298246"/>
    </source>
</evidence>
<gene>
    <name evidence="2" type="ORF">B5M42_08540</name>
</gene>
<sequence length="199" mass="23032">MHVLVLGPFREHLNRYFSDQGDTVFFTERQVYEKDPIVQQADWIISYGYRYIIGERLLQQKSNKVINLHISYLPWNRGADPNLWSFLENTPKGVSIHYIDKGIDTGKIIAQELADFTDGETLRTSYIKLTEQIERLFTRLWPEIKANRIDPVLQQGTGSFHFVKDKERFTNLLSLGWDTPVSILVGKALQSDDGGLEQE</sequence>
<comment type="caution">
    <text evidence="2">The sequence shown here is derived from an EMBL/GenBank/DDBJ whole genome shotgun (WGS) entry which is preliminary data.</text>
</comment>
<keyword evidence="2" id="KW-0808">Transferase</keyword>
<protein>
    <submittedName>
        <fullName evidence="2">Formyl transferase</fullName>
    </submittedName>
</protein>
<dbReference type="Proteomes" id="UP000298246">
    <property type="component" value="Unassembled WGS sequence"/>
</dbReference>
<reference evidence="2 3" key="1">
    <citation type="submission" date="2017-03" db="EMBL/GenBank/DDBJ databases">
        <title>Isolation of Levoglucosan Utilizing Bacteria.</title>
        <authorList>
            <person name="Arya A.S."/>
        </authorList>
    </citation>
    <scope>NUCLEOTIDE SEQUENCE [LARGE SCALE GENOMIC DNA]</scope>
    <source>
        <strain evidence="2 3">MEC069</strain>
    </source>
</reference>
<dbReference type="AlphaFoldDB" id="A0A4Y8Q6Q3"/>
<dbReference type="OrthoDB" id="467573at2"/>
<organism evidence="2 3">
    <name type="scientific">Paenibacillus athensensis</name>
    <dbReference type="NCBI Taxonomy" id="1967502"/>
    <lineage>
        <taxon>Bacteria</taxon>
        <taxon>Bacillati</taxon>
        <taxon>Bacillota</taxon>
        <taxon>Bacilli</taxon>
        <taxon>Bacillales</taxon>
        <taxon>Paenibacillaceae</taxon>
        <taxon>Paenibacillus</taxon>
    </lineage>
</organism>
<evidence type="ECO:0000313" key="2">
    <source>
        <dbReference type="EMBL" id="TFE88948.1"/>
    </source>
</evidence>